<feature type="region of interest" description="Disordered" evidence="1">
    <location>
        <begin position="68"/>
        <end position="87"/>
    </location>
</feature>
<dbReference type="EMBL" id="AGNK02005555">
    <property type="status" value="NOT_ANNOTATED_CDS"/>
    <property type="molecule type" value="Genomic_DNA"/>
</dbReference>
<feature type="region of interest" description="Disordered" evidence="1">
    <location>
        <begin position="510"/>
        <end position="545"/>
    </location>
</feature>
<dbReference type="HOGENOM" id="CLU_007717_0_1_1"/>
<proteinExistence type="predicted"/>
<feature type="region of interest" description="Disordered" evidence="1">
    <location>
        <begin position="697"/>
        <end position="719"/>
    </location>
</feature>
<dbReference type="Gramene" id="KQK88634">
    <property type="protein sequence ID" value="KQK88634"/>
    <property type="gene ID" value="SETIT_039428mg"/>
</dbReference>
<reference evidence="2" key="2">
    <citation type="submission" date="2018-08" db="UniProtKB">
        <authorList>
            <consortium name="EnsemblPlants"/>
        </authorList>
    </citation>
    <scope>IDENTIFICATION</scope>
    <source>
        <strain evidence="2">Yugu1</strain>
    </source>
</reference>
<feature type="compositionally biased region" description="Polar residues" evidence="1">
    <location>
        <begin position="700"/>
        <end position="719"/>
    </location>
</feature>
<organism evidence="2 3">
    <name type="scientific">Setaria italica</name>
    <name type="common">Foxtail millet</name>
    <name type="synonym">Panicum italicum</name>
    <dbReference type="NCBI Taxonomy" id="4555"/>
    <lineage>
        <taxon>Eukaryota</taxon>
        <taxon>Viridiplantae</taxon>
        <taxon>Streptophyta</taxon>
        <taxon>Embryophyta</taxon>
        <taxon>Tracheophyta</taxon>
        <taxon>Spermatophyta</taxon>
        <taxon>Magnoliopsida</taxon>
        <taxon>Liliopsida</taxon>
        <taxon>Poales</taxon>
        <taxon>Poaceae</taxon>
        <taxon>PACMAD clade</taxon>
        <taxon>Panicoideae</taxon>
        <taxon>Panicodae</taxon>
        <taxon>Paniceae</taxon>
        <taxon>Cenchrinae</taxon>
        <taxon>Setaria</taxon>
    </lineage>
</organism>
<dbReference type="AlphaFoldDB" id="K4AKK5"/>
<feature type="compositionally biased region" description="Basic residues" evidence="1">
    <location>
        <begin position="234"/>
        <end position="244"/>
    </location>
</feature>
<dbReference type="FunCoup" id="K4AKK5">
    <property type="interactions" value="863"/>
</dbReference>
<evidence type="ECO:0000313" key="3">
    <source>
        <dbReference type="Proteomes" id="UP000004995"/>
    </source>
</evidence>
<keyword evidence="3" id="KW-1185">Reference proteome</keyword>
<dbReference type="EnsemblPlants" id="KQK88634">
    <property type="protein sequence ID" value="KQK88634"/>
    <property type="gene ID" value="SETIT_039428mg"/>
</dbReference>
<feature type="compositionally biased region" description="Low complexity" evidence="1">
    <location>
        <begin position="1"/>
        <end position="20"/>
    </location>
</feature>
<reference evidence="3" key="1">
    <citation type="journal article" date="2012" name="Nat. Biotechnol.">
        <title>Reference genome sequence of the model plant Setaria.</title>
        <authorList>
            <person name="Bennetzen J.L."/>
            <person name="Schmutz J."/>
            <person name="Wang H."/>
            <person name="Percifield R."/>
            <person name="Hawkins J."/>
            <person name="Pontaroli A.C."/>
            <person name="Estep M."/>
            <person name="Feng L."/>
            <person name="Vaughn J.N."/>
            <person name="Grimwood J."/>
            <person name="Jenkins J."/>
            <person name="Barry K."/>
            <person name="Lindquist E."/>
            <person name="Hellsten U."/>
            <person name="Deshpande S."/>
            <person name="Wang X."/>
            <person name="Wu X."/>
            <person name="Mitros T."/>
            <person name="Triplett J."/>
            <person name="Yang X."/>
            <person name="Ye C.Y."/>
            <person name="Mauro-Herrera M."/>
            <person name="Wang L."/>
            <person name="Li P."/>
            <person name="Sharma M."/>
            <person name="Sharma R."/>
            <person name="Ronald P.C."/>
            <person name="Panaud O."/>
            <person name="Kellogg E.A."/>
            <person name="Brutnell T.P."/>
            <person name="Doust A.N."/>
            <person name="Tuskan G.A."/>
            <person name="Rokhsar D."/>
            <person name="Devos K.M."/>
        </authorList>
    </citation>
    <scope>NUCLEOTIDE SEQUENCE [LARGE SCALE GENOMIC DNA]</scope>
    <source>
        <strain evidence="3">cv. Yugu1</strain>
    </source>
</reference>
<evidence type="ECO:0000256" key="1">
    <source>
        <dbReference type="SAM" id="MobiDB-lite"/>
    </source>
</evidence>
<name>K4AKK5_SETIT</name>
<evidence type="ECO:0008006" key="4">
    <source>
        <dbReference type="Google" id="ProtNLM"/>
    </source>
</evidence>
<dbReference type="InParanoid" id="K4AKK5"/>
<dbReference type="Proteomes" id="UP000004995">
    <property type="component" value="Unassembled WGS sequence"/>
</dbReference>
<evidence type="ECO:0000313" key="2">
    <source>
        <dbReference type="EnsemblPlants" id="KQK88634"/>
    </source>
</evidence>
<feature type="region of interest" description="Disordered" evidence="1">
    <location>
        <begin position="460"/>
        <end position="481"/>
    </location>
</feature>
<feature type="compositionally biased region" description="Low complexity" evidence="1">
    <location>
        <begin position="536"/>
        <end position="545"/>
    </location>
</feature>
<sequence>FSSDGPSPTTPSPLGALPSTSPTPMPTPGSTTTLLAAAAPRSTFTLPLVPGEPSLLATLPLAPSFSTVGRSKAERWSDSSLSSGESFGTGRTSFKDVLLAGIHPAAASHAPGSHQAALAMSAQGASRVVPRIILRHHPRENIGTACGPDKEGWEKLRPPRPVPVDLKGCCFNRFSSGHRATTCSSGPRCFHCRELVPHHSQCVWHPVSRPTLPLAPLAAMEDCNVILDGSHGRKRQHRPWRKGGRGADQPAVISDDDTSVEEGDTRVISVVQSAAAVVRPSKPRHIGDRSASISQWEDTLARALVILVINGLVDSIPTTIAHRFEIKESSLILQRLGPSRILLILLSIEAMERVFNGGRPIITSSLHLHVIRWTRLMQSTVALLSSAVEEGIPAHAWELPMADGIHSDTHDQREVFKVAAWCSDPNKIPPEMELEITKPPSVEKEIHSVKRTLLYPVKIKVASPSPSPEDNDQGGNRRQRRLGSDSLSALGVFAAANLGSRVPAHARLGPRFKDGSHTPSMDVKTGASTPATLGDSAVAAAPSTSSTRVKVNPAVALVPPPRMALVPALGHNGLAVPASPKELSRLPRFEDTQPPRLEDAAALTAAPRAITARVHNGPVAFSSPEDIPGAEISSPKTMKNVVLEGSGIKTPSPFIPSGLVPLLGDGGAWARVLQCPFLLVQSYSKIYTWRRRPPVAGPNAESNDTSPVVQERNPLSPSVSKKATFMSKIRKRTTRILPTPRGNRTRQMARTPAAPPHRSYRIAGVELYGPVVTTPTRTRKKVMQALNIIGQNEGIDQQALDEYGTIFTQSSTLAATHVQAMAALFGWATPDEAELEEGRSGGVEI</sequence>
<feature type="region of interest" description="Disordered" evidence="1">
    <location>
        <begin position="1"/>
        <end position="32"/>
    </location>
</feature>
<accession>K4AKK5</accession>
<protein>
    <recommendedName>
        <fullName evidence="4">DUF4283 domain-containing protein</fullName>
    </recommendedName>
</protein>
<feature type="region of interest" description="Disordered" evidence="1">
    <location>
        <begin position="234"/>
        <end position="258"/>
    </location>
</feature>